<sequence length="66" mass="7290">MVAGVYVDTQGEWSSPKSRGDRDQKALEIKGRVDQCRSGGKKKVTQQASVRCLESGLRYLLSAMVM</sequence>
<reference evidence="2 3" key="1">
    <citation type="submission" date="2020-02" db="EMBL/GenBank/DDBJ databases">
        <authorList>
            <person name="Ma Q."/>
            <person name="Huang Y."/>
            <person name="Song X."/>
            <person name="Pei D."/>
        </authorList>
    </citation>
    <scope>NUCLEOTIDE SEQUENCE [LARGE SCALE GENOMIC DNA]</scope>
    <source>
        <strain evidence="2">Sxm20200214</strain>
        <tissue evidence="2">Leaf</tissue>
    </source>
</reference>
<name>A0A8X7NW02_BRACI</name>
<organism evidence="2 3">
    <name type="scientific">Brassica carinata</name>
    <name type="common">Ethiopian mustard</name>
    <name type="synonym">Abyssinian cabbage</name>
    <dbReference type="NCBI Taxonomy" id="52824"/>
    <lineage>
        <taxon>Eukaryota</taxon>
        <taxon>Viridiplantae</taxon>
        <taxon>Streptophyta</taxon>
        <taxon>Embryophyta</taxon>
        <taxon>Tracheophyta</taxon>
        <taxon>Spermatophyta</taxon>
        <taxon>Magnoliopsida</taxon>
        <taxon>eudicotyledons</taxon>
        <taxon>Gunneridae</taxon>
        <taxon>Pentapetalae</taxon>
        <taxon>rosids</taxon>
        <taxon>malvids</taxon>
        <taxon>Brassicales</taxon>
        <taxon>Brassicaceae</taxon>
        <taxon>Brassiceae</taxon>
        <taxon>Brassica</taxon>
    </lineage>
</organism>
<dbReference type="AlphaFoldDB" id="A0A8X7NW02"/>
<feature type="region of interest" description="Disordered" evidence="1">
    <location>
        <begin position="1"/>
        <end position="26"/>
    </location>
</feature>
<comment type="caution">
    <text evidence="2">The sequence shown here is derived from an EMBL/GenBank/DDBJ whole genome shotgun (WGS) entry which is preliminary data.</text>
</comment>
<proteinExistence type="predicted"/>
<keyword evidence="3" id="KW-1185">Reference proteome</keyword>
<gene>
    <name evidence="2" type="ORF">Bca52824_091788</name>
</gene>
<evidence type="ECO:0000313" key="2">
    <source>
        <dbReference type="EMBL" id="KAG2239403.1"/>
    </source>
</evidence>
<protein>
    <submittedName>
        <fullName evidence="2">Uncharacterized protein</fullName>
    </submittedName>
</protein>
<dbReference type="EMBL" id="JAAMPC010001601">
    <property type="protein sequence ID" value="KAG2239403.1"/>
    <property type="molecule type" value="Genomic_DNA"/>
</dbReference>
<accession>A0A8X7NW02</accession>
<evidence type="ECO:0000313" key="3">
    <source>
        <dbReference type="Proteomes" id="UP000886595"/>
    </source>
</evidence>
<dbReference type="Proteomes" id="UP000886595">
    <property type="component" value="Unassembled WGS sequence"/>
</dbReference>
<evidence type="ECO:0000256" key="1">
    <source>
        <dbReference type="SAM" id="MobiDB-lite"/>
    </source>
</evidence>